<dbReference type="Proteomes" id="UP000826271">
    <property type="component" value="Unassembled WGS sequence"/>
</dbReference>
<dbReference type="Gene3D" id="3.40.50.2000">
    <property type="entry name" value="Glycogen Phosphorylase B"/>
    <property type="match status" value="2"/>
</dbReference>
<evidence type="ECO:0000313" key="2">
    <source>
        <dbReference type="Proteomes" id="UP000826271"/>
    </source>
</evidence>
<proteinExistence type="predicted"/>
<comment type="caution">
    <text evidence="1">The sequence shown here is derived from an EMBL/GenBank/DDBJ whole genome shotgun (WGS) entry which is preliminary data.</text>
</comment>
<reference evidence="1" key="1">
    <citation type="submission" date="2019-10" db="EMBL/GenBank/DDBJ databases">
        <authorList>
            <person name="Zhang R."/>
            <person name="Pan Y."/>
            <person name="Wang J."/>
            <person name="Ma R."/>
            <person name="Yu S."/>
        </authorList>
    </citation>
    <scope>NUCLEOTIDE SEQUENCE</scope>
    <source>
        <strain evidence="1">LA-IB0</strain>
        <tissue evidence="1">Leaf</tissue>
    </source>
</reference>
<evidence type="ECO:0000313" key="1">
    <source>
        <dbReference type="EMBL" id="KAG8389056.1"/>
    </source>
</evidence>
<gene>
    <name evidence="1" type="ORF">BUALT_Bualt02G0189600</name>
</gene>
<sequence>MWLNLPHKHTENVEFLLPDFPEAGKLHVSQMSPAMHQAVPRGTNFDVRQENIVEKMELVMGESEKGKEMRRRACENKEIIRDATRDEENYKGSSVKAMEEFFNAARLN</sequence>
<organism evidence="1 2">
    <name type="scientific">Buddleja alternifolia</name>
    <dbReference type="NCBI Taxonomy" id="168488"/>
    <lineage>
        <taxon>Eukaryota</taxon>
        <taxon>Viridiplantae</taxon>
        <taxon>Streptophyta</taxon>
        <taxon>Embryophyta</taxon>
        <taxon>Tracheophyta</taxon>
        <taxon>Spermatophyta</taxon>
        <taxon>Magnoliopsida</taxon>
        <taxon>eudicotyledons</taxon>
        <taxon>Gunneridae</taxon>
        <taxon>Pentapetalae</taxon>
        <taxon>asterids</taxon>
        <taxon>lamiids</taxon>
        <taxon>Lamiales</taxon>
        <taxon>Scrophulariaceae</taxon>
        <taxon>Buddlejeae</taxon>
        <taxon>Buddleja</taxon>
    </lineage>
</organism>
<dbReference type="SUPFAM" id="SSF53756">
    <property type="entry name" value="UDP-Glycosyltransferase/glycogen phosphorylase"/>
    <property type="match status" value="1"/>
</dbReference>
<keyword evidence="2" id="KW-1185">Reference proteome</keyword>
<protein>
    <submittedName>
        <fullName evidence="1">Uncharacterized protein</fullName>
    </submittedName>
</protein>
<name>A0AAV6Y870_9LAMI</name>
<accession>A0AAV6Y870</accession>
<dbReference type="EMBL" id="WHWC01000002">
    <property type="protein sequence ID" value="KAG8389056.1"/>
    <property type="molecule type" value="Genomic_DNA"/>
</dbReference>
<dbReference type="AlphaFoldDB" id="A0AAV6Y870"/>